<accession>A0A8H4K6Z6</accession>
<dbReference type="AlphaFoldDB" id="A0A8H4K6Z6"/>
<comment type="caution">
    <text evidence="1">The sequence shown here is derived from an EMBL/GenBank/DDBJ whole genome shotgun (WGS) entry which is preliminary data.</text>
</comment>
<evidence type="ECO:0000313" key="2">
    <source>
        <dbReference type="Proteomes" id="UP000605986"/>
    </source>
</evidence>
<reference evidence="1" key="1">
    <citation type="submission" date="2020-01" db="EMBL/GenBank/DDBJ databases">
        <title>Identification and distribution of gene clusters putatively required for synthesis of sphingolipid metabolism inhibitors in phylogenetically diverse species of the filamentous fungus Fusarium.</title>
        <authorList>
            <person name="Kim H.-S."/>
            <person name="Busman M."/>
            <person name="Brown D.W."/>
            <person name="Divon H."/>
            <person name="Uhlig S."/>
            <person name="Proctor R.H."/>
        </authorList>
    </citation>
    <scope>NUCLEOTIDE SEQUENCE</scope>
    <source>
        <strain evidence="1">NRRL 53441</strain>
    </source>
</reference>
<dbReference type="Proteomes" id="UP000605986">
    <property type="component" value="Unassembled WGS sequence"/>
</dbReference>
<dbReference type="OrthoDB" id="10025998at2759"/>
<gene>
    <name evidence="1" type="ORF">F53441_11109</name>
</gene>
<evidence type="ECO:0000313" key="1">
    <source>
        <dbReference type="EMBL" id="KAF4444516.1"/>
    </source>
</evidence>
<name>A0A8H4K6Z6_9HYPO</name>
<keyword evidence="2" id="KW-1185">Reference proteome</keyword>
<sequence>MASPPEKPVSKLVSLLKRYVKDLLRFRNKLGESDGLIAEDFVCNFLEFGTWFDVPSLHVYVQDGPKRNALIDYLFRTEEYEIRVEQSSASVSGRPFILERPSFPDLCIIIKATSGPPIIEIINSAMTTLDLCFMSWSKDYSLLPLLTVVNHKFYPLKPLDNELGEVLNRLSQYSWTSRDMLWPDLTEKFKPRKECHQVGGSSSLVIKLRGEFPSHCTPDYILDGSVYAVVSDWDYDHTRRLSVHTNGANGHTCKAWEKYLEQWLERWIYVELVKLGREDRPPGFYFTAPGDYRVSIPSAWKPTEGIAWDYADDQVTTWFKEWDKY</sequence>
<dbReference type="EMBL" id="JAADJG010000549">
    <property type="protein sequence ID" value="KAF4444516.1"/>
    <property type="molecule type" value="Genomic_DNA"/>
</dbReference>
<protein>
    <submittedName>
        <fullName evidence="1">Uncharacterized protein</fullName>
    </submittedName>
</protein>
<proteinExistence type="predicted"/>
<organism evidence="1 2">
    <name type="scientific">Fusarium austroafricanum</name>
    <dbReference type="NCBI Taxonomy" id="2364996"/>
    <lineage>
        <taxon>Eukaryota</taxon>
        <taxon>Fungi</taxon>
        <taxon>Dikarya</taxon>
        <taxon>Ascomycota</taxon>
        <taxon>Pezizomycotina</taxon>
        <taxon>Sordariomycetes</taxon>
        <taxon>Hypocreomycetidae</taxon>
        <taxon>Hypocreales</taxon>
        <taxon>Nectriaceae</taxon>
        <taxon>Fusarium</taxon>
        <taxon>Fusarium concolor species complex</taxon>
    </lineage>
</organism>